<protein>
    <submittedName>
        <fullName evidence="5">Efflux RND transporter periplasmic adaptor subunit</fullName>
    </submittedName>
    <submittedName>
        <fullName evidence="4">Efflux transporter, RND family, MFP subunit</fullName>
    </submittedName>
</protein>
<evidence type="ECO:0000256" key="1">
    <source>
        <dbReference type="ARBA" id="ARBA00004196"/>
    </source>
</evidence>
<evidence type="ECO:0000313" key="5">
    <source>
        <dbReference type="EMBL" id="MVQ47103.1"/>
    </source>
</evidence>
<evidence type="ECO:0000313" key="12">
    <source>
        <dbReference type="Proteomes" id="UP000284465"/>
    </source>
</evidence>
<reference evidence="4 9" key="1">
    <citation type="submission" date="2015-09" db="EMBL/GenBank/DDBJ databases">
        <authorList>
            <consortium name="Pathogen Informatics"/>
        </authorList>
    </citation>
    <scope>NUCLEOTIDE SEQUENCE [LARGE SCALE GENOMIC DNA]</scope>
    <source>
        <strain evidence="4 9">2789STDY5834960</strain>
    </source>
</reference>
<sequence>MKLKKVIAVIVVLAVTVGAVTGGIYGYKSYQKKNLVAEVQSVSSLNYGYYGNSETSYGVVTNDSSQEVYLDDSNKVQEVYVSKGDTVKEGDPLIQYDTSEAEIDIQRKNLEISTTENSLAKAQHSLESLKNTKPVDKTRPSTASTASSYINKKLQELEQKKAYIESLPEKDAKDNRIYNYVTEDSEPYNKDTADGTAENPYIYYCNKDVFAYGSFYNSLRPQKKSDGTYTDGKYVKFIICKKDSDGKMVFESVETGDEVVDDSTESNGDTKEVTVQKYEPVADDSISPNVKDVDGSTMPMDYDKSRSWYVFSGEEVGKSLQDYLDELENEDNWNDEDDWEEPEGYTEKELAEAINDKESEVKKLDIQLRKLKLELETLQDSINDGVVYAKLDGVVKSVGDPDQKQDDGNAFLVVTGDDGLYVSGTISELLLDEVKPGTVVTANSWESGMTFEATVTSVSDYPVSGNSWGEGNPNVSYYQYTAYMEDSSALKNGEYVDLAIQTNQSETGGIYLDKAYVRQEDGKSYVMIADESDHLKKQYVVTGKTVYGTAVEIKSGLTEDDRIAFPYGKTAVEGAAVTEDESIEY</sequence>
<dbReference type="OrthoDB" id="2047779at2"/>
<dbReference type="Proteomes" id="UP000095350">
    <property type="component" value="Unassembled WGS sequence"/>
</dbReference>
<dbReference type="STRING" id="166486.ERS852572_02622"/>
<dbReference type="EMBL" id="QRQN01000013">
    <property type="protein sequence ID" value="RHN07141.1"/>
    <property type="molecule type" value="Genomic_DNA"/>
</dbReference>
<dbReference type="Gene3D" id="2.40.50.100">
    <property type="match status" value="1"/>
</dbReference>
<evidence type="ECO:0000313" key="9">
    <source>
        <dbReference type="Proteomes" id="UP000095350"/>
    </source>
</evidence>
<dbReference type="EMBL" id="WGGT01000023">
    <property type="protein sequence ID" value="MVQ47103.1"/>
    <property type="molecule type" value="Genomic_DNA"/>
</dbReference>
<name>A0A173V8L3_9FIRM</name>
<evidence type="ECO:0000256" key="3">
    <source>
        <dbReference type="SAM" id="Coils"/>
    </source>
</evidence>
<evidence type="ECO:0000313" key="6">
    <source>
        <dbReference type="EMBL" id="RHA64968.1"/>
    </source>
</evidence>
<evidence type="ECO:0000313" key="10">
    <source>
        <dbReference type="Proteomes" id="UP000283586"/>
    </source>
</evidence>
<comment type="subcellular location">
    <subcellularLocation>
        <location evidence="1">Cell envelope</location>
    </subcellularLocation>
</comment>
<evidence type="ECO:0000313" key="4">
    <source>
        <dbReference type="EMBL" id="CUN22485.1"/>
    </source>
</evidence>
<dbReference type="Gene3D" id="2.40.420.20">
    <property type="match status" value="1"/>
</dbReference>
<gene>
    <name evidence="7" type="ORF">DW264_14790</name>
    <name evidence="6" type="ORF">DW927_16140</name>
    <name evidence="8" type="ORF">DWZ31_11175</name>
    <name evidence="4" type="ORF">ERS852572_02622</name>
    <name evidence="5" type="ORF">GCK47_15780</name>
</gene>
<dbReference type="EMBL" id="CYXZ01000020">
    <property type="protein sequence ID" value="CUN22485.1"/>
    <property type="molecule type" value="Genomic_DNA"/>
</dbReference>
<accession>A0A173V8L3</accession>
<dbReference type="Proteomes" id="UP000479531">
    <property type="component" value="Unassembled WGS sequence"/>
</dbReference>
<evidence type="ECO:0000313" key="13">
    <source>
        <dbReference type="Proteomes" id="UP000479531"/>
    </source>
</evidence>
<evidence type="ECO:0000256" key="2">
    <source>
        <dbReference type="ARBA" id="ARBA00023054"/>
    </source>
</evidence>
<dbReference type="PANTHER" id="PTHR32347:SF14">
    <property type="entry name" value="EFFLUX SYSTEM COMPONENT YKNX-RELATED"/>
    <property type="match status" value="1"/>
</dbReference>
<evidence type="ECO:0000313" key="8">
    <source>
        <dbReference type="EMBL" id="RHN07141.1"/>
    </source>
</evidence>
<feature type="coiled-coil region" evidence="3">
    <location>
        <begin position="347"/>
        <end position="381"/>
    </location>
</feature>
<dbReference type="Proteomes" id="UP000283586">
    <property type="component" value="Unassembled WGS sequence"/>
</dbReference>
<dbReference type="GO" id="GO:0030313">
    <property type="term" value="C:cell envelope"/>
    <property type="evidence" value="ECO:0007669"/>
    <property type="project" value="UniProtKB-SubCell"/>
</dbReference>
<dbReference type="InterPro" id="IPR050465">
    <property type="entry name" value="UPF0194_transport"/>
</dbReference>
<dbReference type="Proteomes" id="UP000284051">
    <property type="component" value="Unassembled WGS sequence"/>
</dbReference>
<dbReference type="EMBL" id="QRID01000017">
    <property type="protein sequence ID" value="RHG26351.1"/>
    <property type="molecule type" value="Genomic_DNA"/>
</dbReference>
<keyword evidence="2 3" id="KW-0175">Coiled coil</keyword>
<reference evidence="5 13" key="3">
    <citation type="submission" date="2019-10" db="EMBL/GenBank/DDBJ databases">
        <title>Roseburia spp. ameliorate alcoholic fatty liver via restoration of gut barrier function.</title>
        <authorList>
            <person name="Seo B."/>
            <person name="Ko G."/>
        </authorList>
    </citation>
    <scope>NUCLEOTIDE SEQUENCE [LARGE SCALE GENOMIC DNA]</scope>
    <source>
        <strain evidence="5 13">SNUG30017</strain>
    </source>
</reference>
<organism evidence="4 9">
    <name type="scientific">Roseburia intestinalis</name>
    <dbReference type="NCBI Taxonomy" id="166486"/>
    <lineage>
        <taxon>Bacteria</taxon>
        <taxon>Bacillati</taxon>
        <taxon>Bacillota</taxon>
        <taxon>Clostridia</taxon>
        <taxon>Lachnospirales</taxon>
        <taxon>Lachnospiraceae</taxon>
        <taxon>Roseburia</taxon>
    </lineage>
</organism>
<dbReference type="RefSeq" id="WP_006855683.1">
    <property type="nucleotide sequence ID" value="NZ_CABIYH010000020.1"/>
</dbReference>
<evidence type="ECO:0000313" key="7">
    <source>
        <dbReference type="EMBL" id="RHG26351.1"/>
    </source>
</evidence>
<dbReference type="EMBL" id="QSFP01000024">
    <property type="protein sequence ID" value="RHA64968.1"/>
    <property type="molecule type" value="Genomic_DNA"/>
</dbReference>
<reference evidence="10 11" key="2">
    <citation type="submission" date="2018-08" db="EMBL/GenBank/DDBJ databases">
        <title>A genome reference for cultivated species of the human gut microbiota.</title>
        <authorList>
            <person name="Zou Y."/>
            <person name="Xue W."/>
            <person name="Luo G."/>
        </authorList>
    </citation>
    <scope>NUCLEOTIDE SEQUENCE [LARGE SCALE GENOMIC DNA]</scope>
    <source>
        <strain evidence="8 10">AF31-21AC</strain>
        <strain evidence="7 11">AM22-21LB</strain>
        <strain evidence="6 12">AM43-11</strain>
    </source>
</reference>
<dbReference type="GeneID" id="61432312"/>
<evidence type="ECO:0000313" key="11">
    <source>
        <dbReference type="Proteomes" id="UP000284051"/>
    </source>
</evidence>
<dbReference type="AlphaFoldDB" id="A0A173V8L3"/>
<dbReference type="PANTHER" id="PTHR32347">
    <property type="entry name" value="EFFLUX SYSTEM COMPONENT YKNX-RELATED"/>
    <property type="match status" value="1"/>
</dbReference>
<dbReference type="Proteomes" id="UP000284465">
    <property type="component" value="Unassembled WGS sequence"/>
</dbReference>
<dbReference type="PaxDb" id="166486-ERS852572_02622"/>
<proteinExistence type="predicted"/>